<feature type="region of interest" description="Disordered" evidence="1">
    <location>
        <begin position="1"/>
        <end position="39"/>
    </location>
</feature>
<dbReference type="Proteomes" id="UP000185911">
    <property type="component" value="Unassembled WGS sequence"/>
</dbReference>
<comment type="caution">
    <text evidence="2">The sequence shown here is derived from an EMBL/GenBank/DDBJ whole genome shotgun (WGS) entry which is preliminary data.</text>
</comment>
<accession>A0A1Q8YC93</accession>
<name>A0A1Q8YC93_9BURK</name>
<feature type="compositionally biased region" description="Basic and acidic residues" evidence="1">
    <location>
        <begin position="28"/>
        <end position="39"/>
    </location>
</feature>
<dbReference type="EMBL" id="MSYM01000015">
    <property type="protein sequence ID" value="OLP05627.1"/>
    <property type="molecule type" value="Genomic_DNA"/>
</dbReference>
<reference evidence="2 3" key="1">
    <citation type="submission" date="2017-01" db="EMBL/GenBank/DDBJ databases">
        <title>Genome sequence of Rhodoferax antarcticus ANT.BR, a psychrophilic purple nonsulfur bacterium from an Antarctic microbial mat.</title>
        <authorList>
            <person name="Baker J."/>
            <person name="Riester C."/>
            <person name="Skinner B."/>
            <person name="Newell A."/>
            <person name="Swingley W."/>
            <person name="Madigan M."/>
            <person name="Jung D."/>
            <person name="Asao M."/>
            <person name="Chen M."/>
            <person name="Loughlin P."/>
            <person name="Pan H."/>
            <person name="Lin S."/>
            <person name="Li N."/>
            <person name="Shaw J."/>
            <person name="Prado M."/>
            <person name="Sherman C."/>
            <person name="Li X."/>
            <person name="Tang J."/>
            <person name="Blankenship R."/>
            <person name="Zhao T."/>
            <person name="Touchman J."/>
            <person name="Sattley M."/>
        </authorList>
    </citation>
    <scope>NUCLEOTIDE SEQUENCE [LARGE SCALE GENOMIC DNA]</scope>
    <source>
        <strain evidence="2 3">ANT.BR</strain>
    </source>
</reference>
<feature type="compositionally biased region" description="Polar residues" evidence="1">
    <location>
        <begin position="1"/>
        <end position="20"/>
    </location>
</feature>
<proteinExistence type="predicted"/>
<evidence type="ECO:0000313" key="2">
    <source>
        <dbReference type="EMBL" id="OLP05627.1"/>
    </source>
</evidence>
<protein>
    <submittedName>
        <fullName evidence="2">Iron-sulfur cluster binding domain protein</fullName>
    </submittedName>
</protein>
<evidence type="ECO:0000256" key="1">
    <source>
        <dbReference type="SAM" id="MobiDB-lite"/>
    </source>
</evidence>
<evidence type="ECO:0000313" key="3">
    <source>
        <dbReference type="Proteomes" id="UP000185911"/>
    </source>
</evidence>
<keyword evidence="3" id="KW-1185">Reference proteome</keyword>
<dbReference type="AlphaFoldDB" id="A0A1Q8YC93"/>
<organism evidence="2 3">
    <name type="scientific">Rhodoferax antarcticus ANT.BR</name>
    <dbReference type="NCBI Taxonomy" id="1111071"/>
    <lineage>
        <taxon>Bacteria</taxon>
        <taxon>Pseudomonadati</taxon>
        <taxon>Pseudomonadota</taxon>
        <taxon>Betaproteobacteria</taxon>
        <taxon>Burkholderiales</taxon>
        <taxon>Comamonadaceae</taxon>
        <taxon>Rhodoferax</taxon>
    </lineage>
</organism>
<sequence length="39" mass="4309">MTHQGKASSSPEQGAWTRSCTPLVPAPERLRDLLKDQSE</sequence>
<gene>
    <name evidence="2" type="ORF">BLL52_3079</name>
</gene>